<gene>
    <name evidence="3" type="ORF">S12H4_01928</name>
</gene>
<reference evidence="3" key="1">
    <citation type="journal article" date="2014" name="Front. Microbiol.">
        <title>High frequency of phylogenetically diverse reductive dehalogenase-homologous genes in deep subseafloor sedimentary metagenomes.</title>
        <authorList>
            <person name="Kawai M."/>
            <person name="Futagami T."/>
            <person name="Toyoda A."/>
            <person name="Takaki Y."/>
            <person name="Nishi S."/>
            <person name="Hori S."/>
            <person name="Arai W."/>
            <person name="Tsubouchi T."/>
            <person name="Morono Y."/>
            <person name="Uchiyama I."/>
            <person name="Ito T."/>
            <person name="Fujiyama A."/>
            <person name="Inagaki F."/>
            <person name="Takami H."/>
        </authorList>
    </citation>
    <scope>NUCLEOTIDE SEQUENCE</scope>
    <source>
        <strain evidence="3">Expedition CK06-06</strain>
    </source>
</reference>
<accession>X1Q7X5</accession>
<name>X1Q7X5_9ZZZZ</name>
<protein>
    <recommendedName>
        <fullName evidence="2">Bacteriophage lambda Replication protein O N-terminal domain-containing protein</fullName>
    </recommendedName>
</protein>
<dbReference type="InterPro" id="IPR006497">
    <property type="entry name" value="Phage_lambda_VrpO_N"/>
</dbReference>
<evidence type="ECO:0000259" key="2">
    <source>
        <dbReference type="Pfam" id="PF04492"/>
    </source>
</evidence>
<dbReference type="Pfam" id="PF04492">
    <property type="entry name" value="Phage_rep_O"/>
    <property type="match status" value="1"/>
</dbReference>
<sequence length="172" mass="19694">MRTRSGAGWGRLPRAIARALASGNLNWYEGNLMWAIVYKTIAFNKEEDKIPKSQMVELTGINKRHLSRTINSLLKKGVIFRRGNVYGVQTDFSKWENTPNQVYKEKKHLIRAERVPIQGENTPNQVPSRDLSKRAIQEKGLSASQKEKKHEEFKKGFAMMKEVLGKVPGEKK</sequence>
<dbReference type="GO" id="GO:0006260">
    <property type="term" value="P:DNA replication"/>
    <property type="evidence" value="ECO:0007669"/>
    <property type="project" value="InterPro"/>
</dbReference>
<organism evidence="3">
    <name type="scientific">marine sediment metagenome</name>
    <dbReference type="NCBI Taxonomy" id="412755"/>
    <lineage>
        <taxon>unclassified sequences</taxon>
        <taxon>metagenomes</taxon>
        <taxon>ecological metagenomes</taxon>
    </lineage>
</organism>
<feature type="region of interest" description="Disordered" evidence="1">
    <location>
        <begin position="118"/>
        <end position="150"/>
    </location>
</feature>
<feature type="domain" description="Bacteriophage lambda Replication protein O N-terminal" evidence="2">
    <location>
        <begin position="8"/>
        <end position="95"/>
    </location>
</feature>
<dbReference type="NCBIfam" id="TIGR01610">
    <property type="entry name" value="phage_O_Nterm"/>
    <property type="match status" value="1"/>
</dbReference>
<dbReference type="Gene3D" id="1.10.10.10">
    <property type="entry name" value="Winged helix-like DNA-binding domain superfamily/Winged helix DNA-binding domain"/>
    <property type="match status" value="1"/>
</dbReference>
<dbReference type="EMBL" id="BARW01000425">
    <property type="protein sequence ID" value="GAI64333.1"/>
    <property type="molecule type" value="Genomic_DNA"/>
</dbReference>
<evidence type="ECO:0000256" key="1">
    <source>
        <dbReference type="SAM" id="MobiDB-lite"/>
    </source>
</evidence>
<dbReference type="InterPro" id="IPR036388">
    <property type="entry name" value="WH-like_DNA-bd_sf"/>
</dbReference>
<proteinExistence type="predicted"/>
<evidence type="ECO:0000313" key="3">
    <source>
        <dbReference type="EMBL" id="GAI64333.1"/>
    </source>
</evidence>
<comment type="caution">
    <text evidence="3">The sequence shown here is derived from an EMBL/GenBank/DDBJ whole genome shotgun (WGS) entry which is preliminary data.</text>
</comment>
<dbReference type="AlphaFoldDB" id="X1Q7X5"/>